<name>A0AA36JRZ6_9DINO</name>
<dbReference type="Gene3D" id="1.25.40.10">
    <property type="entry name" value="Tetratricopeptide repeat domain"/>
    <property type="match status" value="1"/>
</dbReference>
<protein>
    <recommendedName>
        <fullName evidence="4">Pentatricopeptide repeat-containing protein, chloroplastic</fullName>
    </recommendedName>
</protein>
<dbReference type="AlphaFoldDB" id="A0AA36JRZ6"/>
<keyword evidence="1" id="KW-0677">Repeat</keyword>
<proteinExistence type="predicted"/>
<evidence type="ECO:0000256" key="1">
    <source>
        <dbReference type="ARBA" id="ARBA00022737"/>
    </source>
</evidence>
<sequence>MKLQGRAADAVALLGSLRRCALRINKIHVTEALSACKRSASWETAASLLKMAQESRIRPDAQLASAAISACGQKWQLALDMFDSLASGSLQNYVAVSSAMSACGKSSKWELSLHLFLMMEESRLEIGTVVLSTAISAACRGRSAWRDMTRLLTECVSSQAVPDVRSWGTCVAELEGCNLHEGNFLHKLCEHFFLGQEPKAAGRQHQFFGFLGFSLSQVPNGRGCGDEVPPWQVCCCVQQGCCRLIPAEAFSNLLHLQLRIAAKMRQVLMPKLGCAQTRTTDLEVPGCWCSGLLPLHIAGLDLLLGTAVLT</sequence>
<gene>
    <name evidence="2" type="ORF">EVOR1521_LOCUS31477</name>
</gene>
<organism evidence="2 3">
    <name type="scientific">Effrenium voratum</name>
    <dbReference type="NCBI Taxonomy" id="2562239"/>
    <lineage>
        <taxon>Eukaryota</taxon>
        <taxon>Sar</taxon>
        <taxon>Alveolata</taxon>
        <taxon>Dinophyceae</taxon>
        <taxon>Suessiales</taxon>
        <taxon>Symbiodiniaceae</taxon>
        <taxon>Effrenium</taxon>
    </lineage>
</organism>
<dbReference type="Proteomes" id="UP001178507">
    <property type="component" value="Unassembled WGS sequence"/>
</dbReference>
<reference evidence="2" key="1">
    <citation type="submission" date="2023-08" db="EMBL/GenBank/DDBJ databases">
        <authorList>
            <person name="Chen Y."/>
            <person name="Shah S."/>
            <person name="Dougan E. K."/>
            <person name="Thang M."/>
            <person name="Chan C."/>
        </authorList>
    </citation>
    <scope>NUCLEOTIDE SEQUENCE</scope>
</reference>
<evidence type="ECO:0008006" key="4">
    <source>
        <dbReference type="Google" id="ProtNLM"/>
    </source>
</evidence>
<evidence type="ECO:0000313" key="2">
    <source>
        <dbReference type="EMBL" id="CAJ1410700.1"/>
    </source>
</evidence>
<accession>A0AA36JRZ6</accession>
<dbReference type="EMBL" id="CAUJNA010003835">
    <property type="protein sequence ID" value="CAJ1410700.1"/>
    <property type="molecule type" value="Genomic_DNA"/>
</dbReference>
<dbReference type="PANTHER" id="PTHR47936:SF1">
    <property type="entry name" value="PENTATRICOPEPTIDE REPEAT-CONTAINING PROTEIN GUN1, CHLOROPLASTIC"/>
    <property type="match status" value="1"/>
</dbReference>
<evidence type="ECO:0000313" key="3">
    <source>
        <dbReference type="Proteomes" id="UP001178507"/>
    </source>
</evidence>
<comment type="caution">
    <text evidence="2">The sequence shown here is derived from an EMBL/GenBank/DDBJ whole genome shotgun (WGS) entry which is preliminary data.</text>
</comment>
<keyword evidence="3" id="KW-1185">Reference proteome</keyword>
<dbReference type="InterPro" id="IPR011990">
    <property type="entry name" value="TPR-like_helical_dom_sf"/>
</dbReference>
<dbReference type="PANTHER" id="PTHR47936">
    <property type="entry name" value="PPR_LONG DOMAIN-CONTAINING PROTEIN"/>
    <property type="match status" value="1"/>
</dbReference>